<evidence type="ECO:0000313" key="2">
    <source>
        <dbReference type="EMBL" id="MET4570377.1"/>
    </source>
</evidence>
<sequence length="1243" mass="140227">MSKRKPKKPHRRTFQAPKRPLSDMEKALNRSIEAVRAHLTTVSAIDAYLALLIAELWLPNLSAQTRQALALSVFVSVKAPVFGDRRLATYAQFSDFIRRLYELLPTFPMTDDYLPELDWGQVRVAFEGKSYRLMYGGAFERMPDFIDAFRLARTGGAAGRDDMRAVLALHDHLLENIAQPGEVSGLDSGHLEVPPEEFWAQARQVLLAIPDITAGLAVSPALITRLGAIPPLDAATFTAKFMTGKLLPFAWLELDGKRFPLSPRCLCAVVIQHWEERDARPSGQLERDTATQTARFLEQRFQPADIIPGPLRVSLRHPKLADLQVGALLSTRKALWVMVLVDVRRTKDLLAAEQRLRALIEEDDGLVAQDLATGQILHMPLQGRSPDAVRVLAVIVAPIAGGASVALPYASNIKTFFLVDLVSIVESVERSQEFDDYFAFVDANEESASPFTGPMDHFAAYRHSHGVLIGGAIRPTMIMLDPHGGSNYRFEELRKFWASAPRRFPDDDPTTWSVKPTEKTLRQLTHRGRPRLSWCADGVEPTLHFMLDVDAQDLEVRHGSLLELFIHCVADAWNERAELLPANLFAHQRVVTHCRANLDRLPDESGGEPSAEPLLTAWKIRERSADSLVLEVEVDLFQVATDLEDASDARFEVFCAGEWLRGACAVMAMPLDEQVLRGLAATADRTPRFTLSHRERTVDVPDHPDPILADLEHFKLARRDLAMEFQSEGIAPGRYELKPAKAVIDKIRDRYRALVHEHVRKFDRQALVRLAVEQFDHLVAEYDRESTRLRMSLTHEVDFDRTEQQAKAHEEFIRTTRNVRYLLELAYSRGVSEGRMPTVDEWQALVAQADWLLVLYGASDTLHNELEVGGIDVDSEFIPEVFYEGDDDQAYQQEAANELLARGDDQDHLAAMDEAQRQWLDAAFVNCVGFSMATLLPVLAVLGRWVSAKQGAVPLAWSYEGSRADVLATLVAHVPLQVPPAEVEAALDFVTLDPGRVCLLAGQDKETDDVPIWEHRKRVHRYGIRPVLRVGQDRLLWGAAAAHRAFGIWNGTFSDGYPPADFGYPQIEDVAGSIKAHIERDLELRAVEVFGRHLTYVEHGVDFHRRFRQEGFEDVGDFDVLAYRPEDNWWFMVECKYNKPAFCIKDMRRLREDVFGKTRTTGQLAKIARRHAFLETHATRLLELLKWPASATVEQRIEDLYVCPRIFPFMRRMPRPVPTQFVRLGKLDALVRSRLGGGAVPGE</sequence>
<name>A0ABV2Q0I1_9GAMM</name>
<comment type="caution">
    <text evidence="2">The sequence shown here is derived from an EMBL/GenBank/DDBJ whole genome shotgun (WGS) entry which is preliminary data.</text>
</comment>
<reference evidence="2 3" key="1">
    <citation type="submission" date="2024-06" db="EMBL/GenBank/DDBJ databases">
        <title>Sorghum-associated microbial communities from plants grown in Nebraska, USA.</title>
        <authorList>
            <person name="Schachtman D."/>
        </authorList>
    </citation>
    <scope>NUCLEOTIDE SEQUENCE [LARGE SCALE GENOMIC DNA]</scope>
    <source>
        <strain evidence="2 3">1757</strain>
    </source>
</reference>
<proteinExistence type="predicted"/>
<keyword evidence="3" id="KW-1185">Reference proteome</keyword>
<evidence type="ECO:0000256" key="1">
    <source>
        <dbReference type="SAM" id="MobiDB-lite"/>
    </source>
</evidence>
<accession>A0ABV2Q0I1</accession>
<gene>
    <name evidence="2" type="ORF">ABIE04_002738</name>
</gene>
<dbReference type="Proteomes" id="UP001549251">
    <property type="component" value="Unassembled WGS sequence"/>
</dbReference>
<feature type="compositionally biased region" description="Basic residues" evidence="1">
    <location>
        <begin position="1"/>
        <end position="13"/>
    </location>
</feature>
<feature type="region of interest" description="Disordered" evidence="1">
    <location>
        <begin position="1"/>
        <end position="20"/>
    </location>
</feature>
<protein>
    <submittedName>
        <fullName evidence="2">Uncharacterized protein</fullName>
    </submittedName>
</protein>
<evidence type="ECO:0000313" key="3">
    <source>
        <dbReference type="Proteomes" id="UP001549251"/>
    </source>
</evidence>
<dbReference type="EMBL" id="JBEPSD010000002">
    <property type="protein sequence ID" value="MET4570377.1"/>
    <property type="molecule type" value="Genomic_DNA"/>
</dbReference>
<dbReference type="RefSeq" id="WP_354551244.1">
    <property type="nucleotide sequence ID" value="NZ_JBEPSD010000002.1"/>
</dbReference>
<organism evidence="2 3">
    <name type="scientific">Rhodanobacter soli</name>
    <dbReference type="NCBI Taxonomy" id="590609"/>
    <lineage>
        <taxon>Bacteria</taxon>
        <taxon>Pseudomonadati</taxon>
        <taxon>Pseudomonadota</taxon>
        <taxon>Gammaproteobacteria</taxon>
        <taxon>Lysobacterales</taxon>
        <taxon>Rhodanobacteraceae</taxon>
        <taxon>Rhodanobacter</taxon>
    </lineage>
</organism>